<dbReference type="EMBL" id="JAUTWS010000061">
    <property type="protein sequence ID" value="MDO9712876.1"/>
    <property type="molecule type" value="Genomic_DNA"/>
</dbReference>
<keyword evidence="3" id="KW-1003">Cell membrane</keyword>
<keyword evidence="10" id="KW-1185">Reference proteome</keyword>
<comment type="caution">
    <text evidence="9">The sequence shown here is derived from an EMBL/GenBank/DDBJ whole genome shotgun (WGS) entry which is preliminary data.</text>
</comment>
<sequence length="328" mass="34923">MATTPRLLRILRRTLWQALPTVLAVIVIDFFLLRLAPGDAAEAFAAEAGSATEETMAALRDRFGLDQPLLEQFLGYLGNLAQFSLGQSPMYNMPVVELIGQRLPASLLLMGTALALALLVGIAAGALMAAVAGSWPDRALSVLLLLFYSVPGFWIGLMLVVVFSVTLGWLPSGGSGMVGAGLTGPAALLDGLRYLILPATTLALFYVAIYARLVRSSMLAVTRQDFIRTAVAKGLPRRTVLLRHVLRNALLPLTTVAGVHAGGMIGGAVVAETVFAWPGIGRLAYDAVLKRDFTVVLGILLLSALLVILVNMLVDLLQAWLDPRIEVG</sequence>
<evidence type="ECO:0000256" key="1">
    <source>
        <dbReference type="ARBA" id="ARBA00004651"/>
    </source>
</evidence>
<proteinExistence type="inferred from homology"/>
<evidence type="ECO:0000259" key="8">
    <source>
        <dbReference type="PROSITE" id="PS50928"/>
    </source>
</evidence>
<feature type="transmembrane region" description="Helical" evidence="7">
    <location>
        <begin position="250"/>
        <end position="275"/>
    </location>
</feature>
<evidence type="ECO:0000256" key="7">
    <source>
        <dbReference type="RuleBase" id="RU363032"/>
    </source>
</evidence>
<feature type="transmembrane region" description="Helical" evidence="7">
    <location>
        <begin position="143"/>
        <end position="171"/>
    </location>
</feature>
<feature type="transmembrane region" description="Helical" evidence="7">
    <location>
        <begin position="107"/>
        <end position="131"/>
    </location>
</feature>
<dbReference type="Gene3D" id="1.10.3720.10">
    <property type="entry name" value="MetI-like"/>
    <property type="match status" value="1"/>
</dbReference>
<dbReference type="PANTHER" id="PTHR43163">
    <property type="entry name" value="DIPEPTIDE TRANSPORT SYSTEM PERMEASE PROTEIN DPPB-RELATED"/>
    <property type="match status" value="1"/>
</dbReference>
<name>A0ABT9E9P2_9PROT</name>
<evidence type="ECO:0000256" key="2">
    <source>
        <dbReference type="ARBA" id="ARBA00022448"/>
    </source>
</evidence>
<feature type="transmembrane region" description="Helical" evidence="7">
    <location>
        <begin position="15"/>
        <end position="33"/>
    </location>
</feature>
<evidence type="ECO:0000313" key="10">
    <source>
        <dbReference type="Proteomes" id="UP001243009"/>
    </source>
</evidence>
<keyword evidence="6 7" id="KW-0472">Membrane</keyword>
<comment type="subcellular location">
    <subcellularLocation>
        <location evidence="1 7">Cell membrane</location>
        <topology evidence="1 7">Multi-pass membrane protein</topology>
    </subcellularLocation>
</comment>
<dbReference type="InterPro" id="IPR045621">
    <property type="entry name" value="BPD_transp_1_N"/>
</dbReference>
<dbReference type="Pfam" id="PF00528">
    <property type="entry name" value="BPD_transp_1"/>
    <property type="match status" value="1"/>
</dbReference>
<feature type="domain" description="ABC transmembrane type-1" evidence="8">
    <location>
        <begin position="103"/>
        <end position="318"/>
    </location>
</feature>
<organism evidence="9 10">
    <name type="scientific">Paracraurococcus lichenis</name>
    <dbReference type="NCBI Taxonomy" id="3064888"/>
    <lineage>
        <taxon>Bacteria</taxon>
        <taxon>Pseudomonadati</taxon>
        <taxon>Pseudomonadota</taxon>
        <taxon>Alphaproteobacteria</taxon>
        <taxon>Acetobacterales</taxon>
        <taxon>Roseomonadaceae</taxon>
        <taxon>Paracraurococcus</taxon>
    </lineage>
</organism>
<keyword evidence="5 7" id="KW-1133">Transmembrane helix</keyword>
<keyword evidence="4 7" id="KW-0812">Transmembrane</keyword>
<dbReference type="InterPro" id="IPR035906">
    <property type="entry name" value="MetI-like_sf"/>
</dbReference>
<gene>
    <name evidence="9" type="ORF">Q7A36_31385</name>
</gene>
<dbReference type="PANTHER" id="PTHR43163:SF9">
    <property type="entry name" value="ABC TRANSPORTER PERMEASE PROTEIN"/>
    <property type="match status" value="1"/>
</dbReference>
<keyword evidence="2 7" id="KW-0813">Transport</keyword>
<protein>
    <submittedName>
        <fullName evidence="9">ABC transporter permease</fullName>
    </submittedName>
</protein>
<accession>A0ABT9E9P2</accession>
<feature type="transmembrane region" description="Helical" evidence="7">
    <location>
        <begin position="295"/>
        <end position="314"/>
    </location>
</feature>
<evidence type="ECO:0000256" key="4">
    <source>
        <dbReference type="ARBA" id="ARBA00022692"/>
    </source>
</evidence>
<evidence type="ECO:0000313" key="9">
    <source>
        <dbReference type="EMBL" id="MDO9712876.1"/>
    </source>
</evidence>
<dbReference type="Proteomes" id="UP001243009">
    <property type="component" value="Unassembled WGS sequence"/>
</dbReference>
<reference evidence="9 10" key="1">
    <citation type="submission" date="2023-08" db="EMBL/GenBank/DDBJ databases">
        <title>The draft genome sequence of Paracraurococcus sp. LOR1-02.</title>
        <authorList>
            <person name="Kingkaew E."/>
            <person name="Tanasupawat S."/>
        </authorList>
    </citation>
    <scope>NUCLEOTIDE SEQUENCE [LARGE SCALE GENOMIC DNA]</scope>
    <source>
        <strain evidence="9 10">LOR1-02</strain>
    </source>
</reference>
<comment type="similarity">
    <text evidence="7">Belongs to the binding-protein-dependent transport system permease family.</text>
</comment>
<dbReference type="CDD" id="cd06261">
    <property type="entry name" value="TM_PBP2"/>
    <property type="match status" value="1"/>
</dbReference>
<evidence type="ECO:0000256" key="5">
    <source>
        <dbReference type="ARBA" id="ARBA00022989"/>
    </source>
</evidence>
<dbReference type="InterPro" id="IPR000515">
    <property type="entry name" value="MetI-like"/>
</dbReference>
<dbReference type="SUPFAM" id="SSF161098">
    <property type="entry name" value="MetI-like"/>
    <property type="match status" value="1"/>
</dbReference>
<dbReference type="PROSITE" id="PS50928">
    <property type="entry name" value="ABC_TM1"/>
    <property type="match status" value="1"/>
</dbReference>
<evidence type="ECO:0000256" key="6">
    <source>
        <dbReference type="ARBA" id="ARBA00023136"/>
    </source>
</evidence>
<feature type="transmembrane region" description="Helical" evidence="7">
    <location>
        <begin position="191"/>
        <end position="213"/>
    </location>
</feature>
<dbReference type="RefSeq" id="WP_305107737.1">
    <property type="nucleotide sequence ID" value="NZ_JAUTWS010000061.1"/>
</dbReference>
<evidence type="ECO:0000256" key="3">
    <source>
        <dbReference type="ARBA" id="ARBA00022475"/>
    </source>
</evidence>
<dbReference type="Pfam" id="PF19300">
    <property type="entry name" value="BPD_transp_1_N"/>
    <property type="match status" value="1"/>
</dbReference>